<evidence type="ECO:0000313" key="3">
    <source>
        <dbReference type="EnsemblMetazoa" id="ASIC004488-PA"/>
    </source>
</evidence>
<reference evidence="3" key="2">
    <citation type="submission" date="2020-05" db="UniProtKB">
        <authorList>
            <consortium name="EnsemblMetazoa"/>
        </authorList>
    </citation>
    <scope>IDENTIFICATION</scope>
</reference>
<reference evidence="2 4" key="1">
    <citation type="journal article" date="2014" name="BMC Genomics">
        <title>Genome sequence of Anopheles sinensis provides insight into genetics basis of mosquito competence for malaria parasites.</title>
        <authorList>
            <person name="Zhou D."/>
            <person name="Zhang D."/>
            <person name="Ding G."/>
            <person name="Shi L."/>
            <person name="Hou Q."/>
            <person name="Ye Y."/>
            <person name="Xu Y."/>
            <person name="Zhou H."/>
            <person name="Xiong C."/>
            <person name="Li S."/>
            <person name="Yu J."/>
            <person name="Hong S."/>
            <person name="Yu X."/>
            <person name="Zou P."/>
            <person name="Chen C."/>
            <person name="Chang X."/>
            <person name="Wang W."/>
            <person name="Lv Y."/>
            <person name="Sun Y."/>
            <person name="Ma L."/>
            <person name="Shen B."/>
            <person name="Zhu C."/>
        </authorList>
    </citation>
    <scope>NUCLEOTIDE SEQUENCE [LARGE SCALE GENOMIC DNA]</scope>
</reference>
<evidence type="ECO:0000313" key="4">
    <source>
        <dbReference type="Proteomes" id="UP000030765"/>
    </source>
</evidence>
<proteinExistence type="predicted"/>
<dbReference type="VEuPathDB" id="VectorBase:ASIC004488"/>
<accession>A0A084VH24</accession>
<protein>
    <submittedName>
        <fullName evidence="2 3">Uncharacterized protein</fullName>
    </submittedName>
</protein>
<dbReference type="EnsemblMetazoa" id="ASIC004488-RA">
    <property type="protein sequence ID" value="ASIC004488-PA"/>
    <property type="gene ID" value="ASIC004488"/>
</dbReference>
<keyword evidence="4" id="KW-1185">Reference proteome</keyword>
<gene>
    <name evidence="2" type="ORF">ZHAS_00004488</name>
</gene>
<sequence length="363" mass="39368">MTDDTKRDVPDPMDCLDFLLNDRNRLCEWPIAGPRGPPPVALGVTDPILSSYYYEDSLQDLIQLPDPELENQADYDCQMDRLATSSQPEYIPFMDLDSIELSPSFDWPATLFPADVEDNESNLFNILSDVPAHPAVNSPDPSSSPEWYRLITPSAVPSHTNISSDDYDSEFAVQPVLASPETSFSSVCSATKSPAGVEVNESNSPNNLSDVAAHLVGSSSETSSSSDWYPMPVVAILTNTESGSDDSDILQPILDASAPPPPFNTSLTSPSNEPAYTERNSPQELNSPETSSSSDWLPVSTYPSNFETSSDDSDTLQPVLDAPVPSPSSDRTPTPTSDEPGYTEGDTSNDTFIVIIVNINIRF</sequence>
<dbReference type="VEuPathDB" id="VectorBase:ASIS009349"/>
<dbReference type="EMBL" id="KE524840">
    <property type="protein sequence ID" value="KFB37268.1"/>
    <property type="molecule type" value="Genomic_DNA"/>
</dbReference>
<organism evidence="2">
    <name type="scientific">Anopheles sinensis</name>
    <name type="common">Mosquito</name>
    <dbReference type="NCBI Taxonomy" id="74873"/>
    <lineage>
        <taxon>Eukaryota</taxon>
        <taxon>Metazoa</taxon>
        <taxon>Ecdysozoa</taxon>
        <taxon>Arthropoda</taxon>
        <taxon>Hexapoda</taxon>
        <taxon>Insecta</taxon>
        <taxon>Pterygota</taxon>
        <taxon>Neoptera</taxon>
        <taxon>Endopterygota</taxon>
        <taxon>Diptera</taxon>
        <taxon>Nematocera</taxon>
        <taxon>Culicoidea</taxon>
        <taxon>Culicidae</taxon>
        <taxon>Anophelinae</taxon>
        <taxon>Anopheles</taxon>
    </lineage>
</organism>
<dbReference type="EMBL" id="ATLV01013124">
    <property type="status" value="NOT_ANNOTATED_CDS"/>
    <property type="molecule type" value="Genomic_DNA"/>
</dbReference>
<feature type="compositionally biased region" description="Low complexity" evidence="1">
    <location>
        <begin position="327"/>
        <end position="338"/>
    </location>
</feature>
<evidence type="ECO:0000313" key="2">
    <source>
        <dbReference type="EMBL" id="KFB37268.1"/>
    </source>
</evidence>
<dbReference type="AlphaFoldDB" id="A0A084VH24"/>
<feature type="compositionally biased region" description="Polar residues" evidence="1">
    <location>
        <begin position="264"/>
        <end position="308"/>
    </location>
</feature>
<name>A0A084VH24_ANOSI</name>
<evidence type="ECO:0000256" key="1">
    <source>
        <dbReference type="SAM" id="MobiDB-lite"/>
    </source>
</evidence>
<dbReference type="Proteomes" id="UP000030765">
    <property type="component" value="Unassembled WGS sequence"/>
</dbReference>
<feature type="region of interest" description="Disordered" evidence="1">
    <location>
        <begin position="242"/>
        <end position="347"/>
    </location>
</feature>